<comment type="similarity">
    <text evidence="2">Belongs to the bacterial solute-binding protein 2 family.</text>
</comment>
<dbReference type="InterPro" id="IPR028082">
    <property type="entry name" value="Peripla_BP_I"/>
</dbReference>
<dbReference type="PANTHER" id="PTHR46847">
    <property type="entry name" value="D-ALLOSE-BINDING PERIPLASMIC PROTEIN-RELATED"/>
    <property type="match status" value="1"/>
</dbReference>
<feature type="domain" description="Periplasmic binding protein" evidence="4">
    <location>
        <begin position="42"/>
        <end position="299"/>
    </location>
</feature>
<dbReference type="GO" id="GO:0030313">
    <property type="term" value="C:cell envelope"/>
    <property type="evidence" value="ECO:0007669"/>
    <property type="project" value="UniProtKB-SubCell"/>
</dbReference>
<dbReference type="InterPro" id="IPR025997">
    <property type="entry name" value="SBP_2_dom"/>
</dbReference>
<dbReference type="Proteomes" id="UP000230821">
    <property type="component" value="Unassembled WGS sequence"/>
</dbReference>
<protein>
    <recommendedName>
        <fullName evidence="4">Periplasmic binding protein domain-containing protein</fullName>
    </recommendedName>
</protein>
<dbReference type="PANTHER" id="PTHR46847:SF1">
    <property type="entry name" value="D-ALLOSE-BINDING PERIPLASMIC PROTEIN-RELATED"/>
    <property type="match status" value="1"/>
</dbReference>
<reference evidence="5 6" key="1">
    <citation type="submission" date="2017-10" db="EMBL/GenBank/DDBJ databases">
        <title>Novel microbial diversity and functional potential in the marine mammal oral microbiome.</title>
        <authorList>
            <person name="Dudek N.K."/>
            <person name="Sun C.L."/>
            <person name="Burstein D."/>
            <person name="Kantor R.S."/>
            <person name="Aliaga Goltsman D.S."/>
            <person name="Bik E.M."/>
            <person name="Thomas B.C."/>
            <person name="Banfield J.F."/>
            <person name="Relman D.A."/>
        </authorList>
    </citation>
    <scope>NUCLEOTIDE SEQUENCE [LARGE SCALE GENOMIC DNA]</scope>
    <source>
        <strain evidence="5">DOLJORAL78_47_16</strain>
    </source>
</reference>
<dbReference type="SUPFAM" id="SSF53822">
    <property type="entry name" value="Periplasmic binding protein-like I"/>
    <property type="match status" value="1"/>
</dbReference>
<comment type="subcellular location">
    <subcellularLocation>
        <location evidence="1">Cell envelope</location>
    </subcellularLocation>
</comment>
<evidence type="ECO:0000259" key="4">
    <source>
        <dbReference type="Pfam" id="PF13407"/>
    </source>
</evidence>
<evidence type="ECO:0000256" key="2">
    <source>
        <dbReference type="ARBA" id="ARBA00007639"/>
    </source>
</evidence>
<gene>
    <name evidence="5" type="ORF">CSA56_03235</name>
</gene>
<name>A0A2G6KLI2_9BACT</name>
<comment type="caution">
    <text evidence="5">The sequence shown here is derived from an EMBL/GenBank/DDBJ whole genome shotgun (WGS) entry which is preliminary data.</text>
</comment>
<dbReference type="AlphaFoldDB" id="A0A2G6KLI2"/>
<dbReference type="CDD" id="cd01536">
    <property type="entry name" value="PBP1_ABC_sugar_binding-like"/>
    <property type="match status" value="1"/>
</dbReference>
<accession>A0A2G6KLI2</accession>
<keyword evidence="3" id="KW-0732">Signal</keyword>
<evidence type="ECO:0000256" key="3">
    <source>
        <dbReference type="ARBA" id="ARBA00022729"/>
    </source>
</evidence>
<dbReference type="GO" id="GO:0030246">
    <property type="term" value="F:carbohydrate binding"/>
    <property type="evidence" value="ECO:0007669"/>
    <property type="project" value="UniProtKB-ARBA"/>
</dbReference>
<evidence type="ECO:0000256" key="1">
    <source>
        <dbReference type="ARBA" id="ARBA00004196"/>
    </source>
</evidence>
<proteinExistence type="inferred from homology"/>
<evidence type="ECO:0000313" key="6">
    <source>
        <dbReference type="Proteomes" id="UP000230821"/>
    </source>
</evidence>
<dbReference type="Pfam" id="PF13407">
    <property type="entry name" value="Peripla_BP_4"/>
    <property type="match status" value="1"/>
</dbReference>
<organism evidence="5 6">
    <name type="scientific">candidate division KSB3 bacterium</name>
    <dbReference type="NCBI Taxonomy" id="2044937"/>
    <lineage>
        <taxon>Bacteria</taxon>
        <taxon>candidate division KSB3</taxon>
    </lineage>
</organism>
<evidence type="ECO:0000313" key="5">
    <source>
        <dbReference type="EMBL" id="PIE35679.1"/>
    </source>
</evidence>
<dbReference type="EMBL" id="PDSK01000036">
    <property type="protein sequence ID" value="PIE35679.1"/>
    <property type="molecule type" value="Genomic_DNA"/>
</dbReference>
<dbReference type="Gene3D" id="3.40.50.2300">
    <property type="match status" value="2"/>
</dbReference>
<sequence>MWYTVRRFIMFSRRWSLLVVITLALSLSFGNLAIAADATHKVAFLPGAMSNPSQAFSAKMFQKYGPDYGFDVTILDGEGDAAIQAQTVTNAIAQGMDAIFINPNDINAIIPALMEASSAGLIVGMFSSDLPEGAREVRDFFVGVNDNMAGEAAAQAFLNNFPDGATVVEVGGQAGHDAQLKRHDGFNSVIEGTNIEVLDYQATQEWATDQAMAIMEDFIVKYGDEIQGVFCHWDGGATGIINALANANMEGVFLVGVDGNSSGFDQVRAGTQSVTIMQNFEAMAKKALELAKAKLNGEEVEAVNFMPLDIVSLDNIDDFTPPEW</sequence>